<feature type="non-terminal residue" evidence="2">
    <location>
        <position position="297"/>
    </location>
</feature>
<dbReference type="GO" id="GO:0004672">
    <property type="term" value="F:protein kinase activity"/>
    <property type="evidence" value="ECO:0007669"/>
    <property type="project" value="InterPro"/>
</dbReference>
<dbReference type="Proteomes" id="UP001153678">
    <property type="component" value="Unassembled WGS sequence"/>
</dbReference>
<dbReference type="EMBL" id="CAMKVN010000150">
    <property type="protein sequence ID" value="CAI2164368.1"/>
    <property type="molecule type" value="Genomic_DNA"/>
</dbReference>
<dbReference type="InterPro" id="IPR000719">
    <property type="entry name" value="Prot_kinase_dom"/>
</dbReference>
<reference evidence="2" key="1">
    <citation type="submission" date="2022-08" db="EMBL/GenBank/DDBJ databases">
        <authorList>
            <person name="Kallberg Y."/>
            <person name="Tangrot J."/>
            <person name="Rosling A."/>
        </authorList>
    </citation>
    <scope>NUCLEOTIDE SEQUENCE</scope>
    <source>
        <strain evidence="2">Wild A</strain>
    </source>
</reference>
<protein>
    <submittedName>
        <fullName evidence="2">11782_t:CDS:1</fullName>
    </submittedName>
</protein>
<evidence type="ECO:0000313" key="2">
    <source>
        <dbReference type="EMBL" id="CAI2164368.1"/>
    </source>
</evidence>
<comment type="caution">
    <text evidence="2">The sequence shown here is derived from an EMBL/GenBank/DDBJ whole genome shotgun (WGS) entry which is preliminary data.</text>
</comment>
<dbReference type="InterPro" id="IPR011009">
    <property type="entry name" value="Kinase-like_dom_sf"/>
</dbReference>
<feature type="domain" description="Protein kinase" evidence="1">
    <location>
        <begin position="1"/>
        <end position="297"/>
    </location>
</feature>
<dbReference type="Gene3D" id="1.10.510.10">
    <property type="entry name" value="Transferase(Phosphotransferase) domain 1"/>
    <property type="match status" value="1"/>
</dbReference>
<dbReference type="PROSITE" id="PS50011">
    <property type="entry name" value="PROTEIN_KINASE_DOM"/>
    <property type="match status" value="1"/>
</dbReference>
<evidence type="ECO:0000259" key="1">
    <source>
        <dbReference type="PROSITE" id="PS50011"/>
    </source>
</evidence>
<dbReference type="GO" id="GO:0005524">
    <property type="term" value="F:ATP binding"/>
    <property type="evidence" value="ECO:0007669"/>
    <property type="project" value="InterPro"/>
</dbReference>
<evidence type="ECO:0000313" key="3">
    <source>
        <dbReference type="Proteomes" id="UP001153678"/>
    </source>
</evidence>
<dbReference type="SUPFAM" id="SSF56112">
    <property type="entry name" value="Protein kinase-like (PK-like)"/>
    <property type="match status" value="1"/>
</dbReference>
<name>A0A9W4WII7_9GLOM</name>
<sequence length="297" mass="34030">ITANGPLVTKRNFAVAGYYANGPLVTFVAICRPPESHDMPNIINIVNSNLALRWERIFHLRRIINLSIIIELVQEVIGFHETAEFIPIVREGRQIIEVCGKNIKKTYISPDAHDRVEMLVNIYGKLMQKGVPNVDRLDHADKEKDVVYLSPKGMSLNPKNQQELLDSITCVLEMLVVLHDNEPIYHQDIRWPNIIQLPNALDVPSKWIIIDWKDSDGYPNNLADHLTQDEHAPEVFQQNHGGEVDIWSVGKLIMDANRWIIGLSQRITQFGRDLQSDDRPSAKKALKRFKKIKRKIS</sequence>
<dbReference type="AlphaFoldDB" id="A0A9W4WII7"/>
<accession>A0A9W4WII7</accession>
<dbReference type="OrthoDB" id="2379186at2759"/>
<proteinExistence type="predicted"/>
<organism evidence="2 3">
    <name type="scientific">Funneliformis geosporum</name>
    <dbReference type="NCBI Taxonomy" id="1117311"/>
    <lineage>
        <taxon>Eukaryota</taxon>
        <taxon>Fungi</taxon>
        <taxon>Fungi incertae sedis</taxon>
        <taxon>Mucoromycota</taxon>
        <taxon>Glomeromycotina</taxon>
        <taxon>Glomeromycetes</taxon>
        <taxon>Glomerales</taxon>
        <taxon>Glomeraceae</taxon>
        <taxon>Funneliformis</taxon>
    </lineage>
</organism>
<keyword evidence="3" id="KW-1185">Reference proteome</keyword>
<gene>
    <name evidence="2" type="ORF">FWILDA_LOCUS1533</name>
</gene>